<dbReference type="Gene3D" id="3.10.129.10">
    <property type="entry name" value="Hotdog Thioesterase"/>
    <property type="match status" value="1"/>
</dbReference>
<dbReference type="AlphaFoldDB" id="A0A345ZQE6"/>
<evidence type="ECO:0000256" key="3">
    <source>
        <dbReference type="SAM" id="MobiDB-lite"/>
    </source>
</evidence>
<feature type="region of interest" description="Disordered" evidence="3">
    <location>
        <begin position="1"/>
        <end position="35"/>
    </location>
</feature>
<keyword evidence="5" id="KW-1185">Reference proteome</keyword>
<keyword evidence="2" id="KW-0378">Hydrolase</keyword>
<evidence type="ECO:0000256" key="1">
    <source>
        <dbReference type="ARBA" id="ARBA00005953"/>
    </source>
</evidence>
<dbReference type="PANTHER" id="PTHR31793:SF27">
    <property type="entry name" value="NOVEL THIOESTERASE SUPERFAMILY DOMAIN AND SAPOSIN A-TYPE DOMAIN CONTAINING PROTEIN (0610012H03RIK)"/>
    <property type="match status" value="1"/>
</dbReference>
<dbReference type="SUPFAM" id="SSF54637">
    <property type="entry name" value="Thioesterase/thiol ester dehydrase-isomerase"/>
    <property type="match status" value="1"/>
</dbReference>
<name>A0A345ZQE6_9HYPH</name>
<dbReference type="Pfam" id="PF13279">
    <property type="entry name" value="4HBT_2"/>
    <property type="match status" value="1"/>
</dbReference>
<feature type="compositionally biased region" description="Polar residues" evidence="3">
    <location>
        <begin position="18"/>
        <end position="28"/>
    </location>
</feature>
<dbReference type="OrthoDB" id="9799036at2"/>
<evidence type="ECO:0000313" key="4">
    <source>
        <dbReference type="EMBL" id="AXK79143.1"/>
    </source>
</evidence>
<dbReference type="GO" id="GO:0047617">
    <property type="term" value="F:fatty acyl-CoA hydrolase activity"/>
    <property type="evidence" value="ECO:0007669"/>
    <property type="project" value="TreeGrafter"/>
</dbReference>
<gene>
    <name evidence="4" type="ORF">DW352_00580</name>
</gene>
<sequence>MRSSAAGRTPPSPPPPSNFATDTMTEQTAARPKKPAPILADYPHQVTEILRYGDMDPQGHVNNAVFATYFESGRVAMFRDPDLGIGVPNATFVLVRQEIDFLRELRWPGTVVVGTALAEFGRSSFIVTQALFREEECTAAGRATLVMMDTTTRRARPLPPEIVAKLSQWKYRG</sequence>
<protein>
    <submittedName>
        <fullName evidence="4">Acyl-CoA thioesterase</fullName>
    </submittedName>
</protein>
<dbReference type="CDD" id="cd00586">
    <property type="entry name" value="4HBT"/>
    <property type="match status" value="1"/>
</dbReference>
<dbReference type="PANTHER" id="PTHR31793">
    <property type="entry name" value="4-HYDROXYBENZOYL-COA THIOESTERASE FAMILY MEMBER"/>
    <property type="match status" value="1"/>
</dbReference>
<dbReference type="InterPro" id="IPR050563">
    <property type="entry name" value="4-hydroxybenzoyl-CoA_TE"/>
</dbReference>
<reference evidence="4 5" key="1">
    <citation type="submission" date="2018-07" db="EMBL/GenBank/DDBJ databases">
        <authorList>
            <person name="Quirk P.G."/>
            <person name="Krulwich T.A."/>
        </authorList>
    </citation>
    <scope>NUCLEOTIDE SEQUENCE [LARGE SCALE GENOMIC DNA]</scope>
    <source>
        <strain evidence="4 5">CC-BB4</strain>
    </source>
</reference>
<dbReference type="KEGG" id="ptaw:DW352_00580"/>
<organism evidence="4 5">
    <name type="scientific">Pseudolabrys taiwanensis</name>
    <dbReference type="NCBI Taxonomy" id="331696"/>
    <lineage>
        <taxon>Bacteria</taxon>
        <taxon>Pseudomonadati</taxon>
        <taxon>Pseudomonadota</taxon>
        <taxon>Alphaproteobacteria</taxon>
        <taxon>Hyphomicrobiales</taxon>
        <taxon>Xanthobacteraceae</taxon>
        <taxon>Pseudolabrys</taxon>
    </lineage>
</organism>
<dbReference type="Proteomes" id="UP000254889">
    <property type="component" value="Chromosome"/>
</dbReference>
<proteinExistence type="inferred from homology"/>
<dbReference type="EMBL" id="CP031417">
    <property type="protein sequence ID" value="AXK79143.1"/>
    <property type="molecule type" value="Genomic_DNA"/>
</dbReference>
<comment type="similarity">
    <text evidence="1">Belongs to the 4-hydroxybenzoyl-CoA thioesterase family.</text>
</comment>
<accession>A0A345ZQE6</accession>
<evidence type="ECO:0000313" key="5">
    <source>
        <dbReference type="Proteomes" id="UP000254889"/>
    </source>
</evidence>
<evidence type="ECO:0000256" key="2">
    <source>
        <dbReference type="ARBA" id="ARBA00022801"/>
    </source>
</evidence>
<dbReference type="InterPro" id="IPR029069">
    <property type="entry name" value="HotDog_dom_sf"/>
</dbReference>